<accession>A0A221MA44</accession>
<name>A0A221MA44_9BACI</name>
<evidence type="ECO:0000313" key="2">
    <source>
        <dbReference type="Proteomes" id="UP000204391"/>
    </source>
</evidence>
<dbReference type="OrthoDB" id="2607182at2"/>
<dbReference type="Proteomes" id="UP000204391">
    <property type="component" value="Chromosome"/>
</dbReference>
<dbReference type="RefSeq" id="WP_089531349.1">
    <property type="nucleotide sequence ID" value="NZ_CP022437.1"/>
</dbReference>
<sequence length="93" mass="10693">MEKVKKMDAYYRTESNAESAKAKLETLKVEKVLVERVPDSSRNGLMEVIKNMFTDDTKDHHHDPQILHVEVADEDFAEANKIVQESEGFISKE</sequence>
<evidence type="ECO:0000313" key="1">
    <source>
        <dbReference type="EMBL" id="ASN04526.1"/>
    </source>
</evidence>
<dbReference type="EMBL" id="CP022437">
    <property type="protein sequence ID" value="ASN04526.1"/>
    <property type="molecule type" value="Genomic_DNA"/>
</dbReference>
<keyword evidence="2" id="KW-1185">Reference proteome</keyword>
<gene>
    <name evidence="1" type="ORF">CFK40_05625</name>
</gene>
<organism evidence="1 2">
    <name type="scientific">Virgibacillus necropolis</name>
    <dbReference type="NCBI Taxonomy" id="163877"/>
    <lineage>
        <taxon>Bacteria</taxon>
        <taxon>Bacillati</taxon>
        <taxon>Bacillota</taxon>
        <taxon>Bacilli</taxon>
        <taxon>Bacillales</taxon>
        <taxon>Bacillaceae</taxon>
        <taxon>Virgibacillus</taxon>
    </lineage>
</organism>
<dbReference type="AlphaFoldDB" id="A0A221MA44"/>
<reference evidence="1 2" key="1">
    <citation type="journal article" date="2003" name="Int. J. Syst. Evol. Microbiol.">
        <title>Virgibacillus carmonensis sp. nov., Virgibacillus necropolis sp. nov. and Virgibacillus picturae sp. nov., three novel species isolated from deteriorated mural paintings, transfer of the species of the genus salibacillus to Virgibacillus, as Virgibacillus marismortui comb. nov. and Virgibacillus salexigens comb. nov., and emended description of the genus Virgibacillus.</title>
        <authorList>
            <person name="Heyrman J."/>
            <person name="Logan N.A."/>
            <person name="Busse H.J."/>
            <person name="Balcaen A."/>
            <person name="Lebbe L."/>
            <person name="Rodriguez-Diaz M."/>
            <person name="Swings J."/>
            <person name="De Vos P."/>
        </authorList>
    </citation>
    <scope>NUCLEOTIDE SEQUENCE [LARGE SCALE GENOMIC DNA]</scope>
    <source>
        <strain evidence="1 2">LMG 19488</strain>
    </source>
</reference>
<protein>
    <submittedName>
        <fullName evidence="1">Uncharacterized protein</fullName>
    </submittedName>
</protein>
<dbReference type="KEGG" id="vne:CFK40_05625"/>
<proteinExistence type="predicted"/>